<dbReference type="PROSITE" id="PS51918">
    <property type="entry name" value="RADICAL_SAM"/>
    <property type="match status" value="1"/>
</dbReference>
<evidence type="ECO:0000256" key="2">
    <source>
        <dbReference type="ARBA" id="ARBA00022485"/>
    </source>
</evidence>
<dbReference type="PANTHER" id="PTHR43020:SF2">
    <property type="entry name" value="MITOCHONDRIAL TRNA METHYLTHIOTRANSFERASE CDK5RAP1"/>
    <property type="match status" value="1"/>
</dbReference>
<dbReference type="InterPro" id="IPR013848">
    <property type="entry name" value="Methylthiotransferase_N"/>
</dbReference>
<comment type="caution">
    <text evidence="15">The sequence shown here is derived from an EMBL/GenBank/DDBJ whole genome shotgun (WGS) entry which is preliminary data.</text>
</comment>
<keyword evidence="4 10" id="KW-0949">S-adenosyl-L-methionine</keyword>
<dbReference type="InterPro" id="IPR002792">
    <property type="entry name" value="TRAM_dom"/>
</dbReference>
<dbReference type="CDD" id="cd01335">
    <property type="entry name" value="Radical_SAM"/>
    <property type="match status" value="1"/>
</dbReference>
<dbReference type="SFLD" id="SFLDG01061">
    <property type="entry name" value="methylthiotransferase"/>
    <property type="match status" value="1"/>
</dbReference>
<dbReference type="InterPro" id="IPR007197">
    <property type="entry name" value="rSAM"/>
</dbReference>
<evidence type="ECO:0000259" key="13">
    <source>
        <dbReference type="PROSITE" id="PS51449"/>
    </source>
</evidence>
<dbReference type="PROSITE" id="PS51449">
    <property type="entry name" value="MTTASE_N"/>
    <property type="match status" value="1"/>
</dbReference>
<dbReference type="SMART" id="SM00729">
    <property type="entry name" value="Elp3"/>
    <property type="match status" value="1"/>
</dbReference>
<evidence type="ECO:0000256" key="3">
    <source>
        <dbReference type="ARBA" id="ARBA00022679"/>
    </source>
</evidence>
<evidence type="ECO:0000313" key="15">
    <source>
        <dbReference type="EMBL" id="MFC0675513.1"/>
    </source>
</evidence>
<dbReference type="InterPro" id="IPR038135">
    <property type="entry name" value="Methylthiotransferase_N_sf"/>
</dbReference>
<dbReference type="Proteomes" id="UP001589793">
    <property type="component" value="Unassembled WGS sequence"/>
</dbReference>
<keyword evidence="7 10" id="KW-0408">Iron</keyword>
<comment type="catalytic activity">
    <reaction evidence="10">
        <text>N(6)-dimethylallyladenosine(37) in tRNA + (sulfur carrier)-SH + AH2 + 2 S-adenosyl-L-methionine = 2-methylsulfanyl-N(6)-dimethylallyladenosine(37) in tRNA + (sulfur carrier)-H + 5'-deoxyadenosine + L-methionine + A + S-adenosyl-L-homocysteine + 2 H(+)</text>
        <dbReference type="Rhea" id="RHEA:37067"/>
        <dbReference type="Rhea" id="RHEA-COMP:10375"/>
        <dbReference type="Rhea" id="RHEA-COMP:10376"/>
        <dbReference type="Rhea" id="RHEA-COMP:14737"/>
        <dbReference type="Rhea" id="RHEA-COMP:14739"/>
        <dbReference type="ChEBI" id="CHEBI:13193"/>
        <dbReference type="ChEBI" id="CHEBI:15378"/>
        <dbReference type="ChEBI" id="CHEBI:17319"/>
        <dbReference type="ChEBI" id="CHEBI:17499"/>
        <dbReference type="ChEBI" id="CHEBI:29917"/>
        <dbReference type="ChEBI" id="CHEBI:57844"/>
        <dbReference type="ChEBI" id="CHEBI:57856"/>
        <dbReference type="ChEBI" id="CHEBI:59789"/>
        <dbReference type="ChEBI" id="CHEBI:64428"/>
        <dbReference type="ChEBI" id="CHEBI:74415"/>
        <dbReference type="ChEBI" id="CHEBI:74417"/>
        <dbReference type="EC" id="2.8.4.3"/>
    </reaction>
</comment>
<dbReference type="InterPro" id="IPR058240">
    <property type="entry name" value="rSAM_sf"/>
</dbReference>
<evidence type="ECO:0000256" key="5">
    <source>
        <dbReference type="ARBA" id="ARBA00022694"/>
    </source>
</evidence>
<keyword evidence="16" id="KW-1185">Reference proteome</keyword>
<dbReference type="NCBIfam" id="TIGR01574">
    <property type="entry name" value="miaB-methiolase"/>
    <property type="match status" value="1"/>
</dbReference>
<keyword evidence="5 10" id="KW-0819">tRNA processing</keyword>
<dbReference type="InterPro" id="IPR006463">
    <property type="entry name" value="MiaB_methiolase"/>
</dbReference>
<dbReference type="GO" id="GO:0035597">
    <property type="term" value="F:tRNA-2-methylthio-N(6)-dimethylallyladenosine(37) synthase activity"/>
    <property type="evidence" value="ECO:0007669"/>
    <property type="project" value="UniProtKB-EC"/>
</dbReference>
<organism evidence="15 16">
    <name type="scientific">Brachybacterium hainanense</name>
    <dbReference type="NCBI Taxonomy" id="1541174"/>
    <lineage>
        <taxon>Bacteria</taxon>
        <taxon>Bacillati</taxon>
        <taxon>Actinomycetota</taxon>
        <taxon>Actinomycetes</taxon>
        <taxon>Micrococcales</taxon>
        <taxon>Dermabacteraceae</taxon>
        <taxon>Brachybacterium</taxon>
    </lineage>
</organism>
<dbReference type="PROSITE" id="PS50926">
    <property type="entry name" value="TRAM"/>
    <property type="match status" value="1"/>
</dbReference>
<comment type="similarity">
    <text evidence="10">Belongs to the methylthiotransferase family. MiaB subfamily.</text>
</comment>
<feature type="binding site" evidence="10">
    <location>
        <position position="184"/>
    </location>
    <ligand>
        <name>[4Fe-4S] cluster</name>
        <dbReference type="ChEBI" id="CHEBI:49883"/>
        <label>2</label>
        <note>4Fe-4S-S-AdoMet</note>
    </ligand>
</feature>
<keyword evidence="2 10" id="KW-0004">4Fe-4S</keyword>
<evidence type="ECO:0000259" key="12">
    <source>
        <dbReference type="PROSITE" id="PS50926"/>
    </source>
</evidence>
<feature type="binding site" evidence="10">
    <location>
        <position position="72"/>
    </location>
    <ligand>
        <name>[4Fe-4S] cluster</name>
        <dbReference type="ChEBI" id="CHEBI:49883"/>
        <label>1</label>
    </ligand>
</feature>
<feature type="domain" description="TRAM" evidence="12">
    <location>
        <begin position="399"/>
        <end position="472"/>
    </location>
</feature>
<dbReference type="InterPro" id="IPR005839">
    <property type="entry name" value="Methylthiotransferase"/>
</dbReference>
<comment type="function">
    <text evidence="1 10">Catalyzes the methylthiolation of N6-(dimethylallyl)adenosine (i(6)A), leading to the formation of 2-methylthio-N6-(dimethylallyl)adenosine (ms(2)i(6)A) at position 37 in tRNAs that read codons beginning with uridine.</text>
</comment>
<dbReference type="SUPFAM" id="SSF102114">
    <property type="entry name" value="Radical SAM enzymes"/>
    <property type="match status" value="1"/>
</dbReference>
<dbReference type="InterPro" id="IPR023404">
    <property type="entry name" value="rSAM_horseshoe"/>
</dbReference>
<feature type="region of interest" description="Disordered" evidence="11">
    <location>
        <begin position="1"/>
        <end position="21"/>
    </location>
</feature>
<keyword evidence="6 10" id="KW-0479">Metal-binding</keyword>
<comment type="subcellular location">
    <subcellularLocation>
        <location evidence="10">Cytoplasm</location>
    </subcellularLocation>
</comment>
<dbReference type="Pfam" id="PF00919">
    <property type="entry name" value="UPF0004"/>
    <property type="match status" value="1"/>
</dbReference>
<dbReference type="HAMAP" id="MF_01864">
    <property type="entry name" value="tRNA_metthiotr_MiaB"/>
    <property type="match status" value="1"/>
</dbReference>
<dbReference type="RefSeq" id="WP_376982543.1">
    <property type="nucleotide sequence ID" value="NZ_JBHLSV010000025.1"/>
</dbReference>
<evidence type="ECO:0000256" key="8">
    <source>
        <dbReference type="ARBA" id="ARBA00023014"/>
    </source>
</evidence>
<comment type="cofactor">
    <cofactor evidence="10">
        <name>[4Fe-4S] cluster</name>
        <dbReference type="ChEBI" id="CHEBI:49883"/>
    </cofactor>
    <text evidence="10">Binds 2 [4Fe-4S] clusters. One cluster is coordinated with 3 cysteines and an exchangeable S-adenosyl-L-methionine.</text>
</comment>
<keyword evidence="3 10" id="KW-0808">Transferase</keyword>
<evidence type="ECO:0000256" key="9">
    <source>
        <dbReference type="ARBA" id="ARBA00033765"/>
    </source>
</evidence>
<feature type="domain" description="Radical SAM core" evidence="14">
    <location>
        <begin position="166"/>
        <end position="396"/>
    </location>
</feature>
<evidence type="ECO:0000313" key="16">
    <source>
        <dbReference type="Proteomes" id="UP001589793"/>
    </source>
</evidence>
<feature type="domain" description="MTTase N-terminal" evidence="13">
    <location>
        <begin position="22"/>
        <end position="143"/>
    </location>
</feature>
<feature type="binding site" evidence="10">
    <location>
        <position position="187"/>
    </location>
    <ligand>
        <name>[4Fe-4S] cluster</name>
        <dbReference type="ChEBI" id="CHEBI:49883"/>
        <label>2</label>
        <note>4Fe-4S-S-AdoMet</note>
    </ligand>
</feature>
<feature type="binding site" evidence="10">
    <location>
        <position position="31"/>
    </location>
    <ligand>
        <name>[4Fe-4S] cluster</name>
        <dbReference type="ChEBI" id="CHEBI:49883"/>
        <label>1</label>
    </ligand>
</feature>
<dbReference type="PROSITE" id="PS01278">
    <property type="entry name" value="MTTASE_RADICAL"/>
    <property type="match status" value="1"/>
</dbReference>
<dbReference type="EC" id="2.8.4.3" evidence="9 10"/>
<proteinExistence type="inferred from homology"/>
<keyword evidence="8 10" id="KW-0411">Iron-sulfur</keyword>
<evidence type="ECO:0000256" key="1">
    <source>
        <dbReference type="ARBA" id="ARBA00003234"/>
    </source>
</evidence>
<dbReference type="SFLD" id="SFLDS00029">
    <property type="entry name" value="Radical_SAM"/>
    <property type="match status" value="1"/>
</dbReference>
<dbReference type="InterPro" id="IPR006638">
    <property type="entry name" value="Elp3/MiaA/NifB-like_rSAM"/>
</dbReference>
<dbReference type="PANTHER" id="PTHR43020">
    <property type="entry name" value="CDK5 REGULATORY SUBUNIT-ASSOCIATED PROTEIN 1"/>
    <property type="match status" value="1"/>
</dbReference>
<protein>
    <recommendedName>
        <fullName evidence="9 10">tRNA-2-methylthio-N(6)-dimethylallyladenosine synthase</fullName>
        <ecNumber evidence="9 10">2.8.4.3</ecNumber>
    </recommendedName>
    <alternativeName>
        <fullName evidence="10">(Dimethylallyl)adenosine tRNA methylthiotransferase MiaB</fullName>
    </alternativeName>
    <alternativeName>
        <fullName evidence="10">tRNA-i(6)A37 methylthiotransferase</fullName>
    </alternativeName>
</protein>
<dbReference type="Pfam" id="PF04055">
    <property type="entry name" value="Radical_SAM"/>
    <property type="match status" value="1"/>
</dbReference>
<evidence type="ECO:0000256" key="11">
    <source>
        <dbReference type="SAM" id="MobiDB-lite"/>
    </source>
</evidence>
<dbReference type="InterPro" id="IPR020612">
    <property type="entry name" value="Methylthiotransferase_CS"/>
</dbReference>
<evidence type="ECO:0000256" key="6">
    <source>
        <dbReference type="ARBA" id="ARBA00022723"/>
    </source>
</evidence>
<evidence type="ECO:0000256" key="4">
    <source>
        <dbReference type="ARBA" id="ARBA00022691"/>
    </source>
</evidence>
<dbReference type="SFLD" id="SFLDF00273">
    <property type="entry name" value="(dimethylallyl)adenosine_tRNA"/>
    <property type="match status" value="1"/>
</dbReference>
<reference evidence="15 16" key="1">
    <citation type="submission" date="2024-09" db="EMBL/GenBank/DDBJ databases">
        <authorList>
            <person name="Sun Q."/>
            <person name="Mori K."/>
        </authorList>
    </citation>
    <scope>NUCLEOTIDE SEQUENCE [LARGE SCALE GENOMIC DNA]</scope>
    <source>
        <strain evidence="15 16">CICC 10874</strain>
    </source>
</reference>
<name>A0ABV6REV3_9MICO</name>
<dbReference type="EMBL" id="JBHLSV010000025">
    <property type="protein sequence ID" value="MFC0675513.1"/>
    <property type="molecule type" value="Genomic_DNA"/>
</dbReference>
<evidence type="ECO:0000256" key="10">
    <source>
        <dbReference type="HAMAP-Rule" id="MF_01864"/>
    </source>
</evidence>
<feature type="binding site" evidence="10">
    <location>
        <position position="106"/>
    </location>
    <ligand>
        <name>[4Fe-4S] cluster</name>
        <dbReference type="ChEBI" id="CHEBI:49883"/>
        <label>1</label>
    </ligand>
</feature>
<evidence type="ECO:0000256" key="7">
    <source>
        <dbReference type="ARBA" id="ARBA00023004"/>
    </source>
</evidence>
<dbReference type="Gene3D" id="3.80.30.20">
    <property type="entry name" value="tm_1862 like domain"/>
    <property type="match status" value="1"/>
</dbReference>
<feature type="binding site" evidence="10">
    <location>
        <position position="180"/>
    </location>
    <ligand>
        <name>[4Fe-4S] cluster</name>
        <dbReference type="ChEBI" id="CHEBI:49883"/>
        <label>2</label>
        <note>4Fe-4S-S-AdoMet</note>
    </ligand>
</feature>
<sequence length="538" mass="57844">MSTIPTPDTASAPIPAPDAPRGTYQVRTFGCQMNVHDSERLTGLLEGAGYAPAPAEADAQRGEVDVVVFNTCAVRENADNKLYGNLGLLRPAKRANPGMQIAVGGCLAQKDRAGIVEKAPWVDVVFGTHNIGSLPVLLERSRHNAEAQVEILESLEVFPSTLPTKRESAYAAWVSISVGCNNTCTFCIVPSLRGKEKDRRPGDILAEVRQVVDSGAIEVTLLGQNVNSYGVEFGDRGAFAKLLRACGEIDGLERIRFTSPHPAMFTDDVIAAMAQTPAVMPQLHMPLQSGSDAVLRAMKRSYRSKKFLGILDRVRAQIPEAAITTDIIVGFPGETEADFQQTLEVVEASRFSSAFTFQYSIRPGTPAATMEDQIPKEVVQERYERLVALQDRIAHEENRKLEGTAVEVLVAEGEGTRDDLTHRLSGRARDNRLVHVSLPADLPQERRPRPGDLVTATVTRGAPHYLIADSAIQRPGTAWDALAPQEFSIRRTRSGDAWETGATGLDGACGTGGSACGTGAPAPAGPVTLGIPTLRPGR</sequence>
<comment type="subunit">
    <text evidence="10">Monomer.</text>
</comment>
<keyword evidence="10" id="KW-0963">Cytoplasm</keyword>
<evidence type="ECO:0000259" key="14">
    <source>
        <dbReference type="PROSITE" id="PS51918"/>
    </source>
</evidence>
<dbReference type="Gene3D" id="3.40.50.12160">
    <property type="entry name" value="Methylthiotransferase, N-terminal domain"/>
    <property type="match status" value="1"/>
</dbReference>
<gene>
    <name evidence="10 15" type="primary">miaB</name>
    <name evidence="15" type="ORF">ACFFF6_16300</name>
</gene>
<dbReference type="NCBIfam" id="TIGR00089">
    <property type="entry name" value="MiaB/RimO family radical SAM methylthiotransferase"/>
    <property type="match status" value="1"/>
</dbReference>
<accession>A0ABV6REV3</accession>
<dbReference type="SFLD" id="SFLDG01082">
    <property type="entry name" value="B12-binding_domain_containing"/>
    <property type="match status" value="1"/>
</dbReference>